<proteinExistence type="predicted"/>
<keyword evidence="2" id="KW-1185">Reference proteome</keyword>
<dbReference type="AlphaFoldDB" id="H3SGY5"/>
<comment type="caution">
    <text evidence="1">The sequence shown here is derived from an EMBL/GenBank/DDBJ whole genome shotgun (WGS) entry which is preliminary data.</text>
</comment>
<name>H3SGY5_9BACL</name>
<dbReference type="InterPro" id="IPR046136">
    <property type="entry name" value="DUF6138"/>
</dbReference>
<reference evidence="1 2" key="1">
    <citation type="journal article" date="2012" name="J. Bacteriol.">
        <title>Genome Sequence of the Pattern-Forming Social Bacterium Paenibacillus dendritiformis C454 Chiral Morphotype.</title>
        <authorList>
            <person name="Sirota-Madi A."/>
            <person name="Olender T."/>
            <person name="Helman Y."/>
            <person name="Brainis I."/>
            <person name="Finkelshtein A."/>
            <person name="Roth D."/>
            <person name="Hagai E."/>
            <person name="Leshkowitz D."/>
            <person name="Brodsky L."/>
            <person name="Galatenko V."/>
            <person name="Nikolaev V."/>
            <person name="Gutnick D.L."/>
            <person name="Lancet D."/>
            <person name="Ben-Jacob E."/>
        </authorList>
    </citation>
    <scope>NUCLEOTIDE SEQUENCE [LARGE SCALE GENOMIC DNA]</scope>
    <source>
        <strain evidence="1 2">C454</strain>
    </source>
</reference>
<sequence>MATLAEEIADVMNEWFDQIEKKDADSIVRRTSLQIGIHNYARFEYINGKIKVFSHKDDFGSPEFQRQGAKPEEPLTNERITNELLPLLEERLLRRIRSYDASPLLDYRFTVAGKFVMGNEALAVTAVDYIHEEKRALLLERIADYIQSKLEAGVYPTDRLESFFLSKHVVDPGLFPEMDAQSIVHIYDRVLELNKNNKDKLEEHRATFIRALRRWAETEFLPLYYDVTKESWGLPVYTKKDGIDLSAIDPQHMELALHTAILILKHEPNYSRSAGLELLERLKELGNAKVDKILKEGSGTLEPAVVAYKDERVECRANDVFATITIHIKDECADSYAAAIDFIANLLNKGFPASYQIKLKSKAKQALTVPGLAKSQTHRFFANALEYSELHPRLEAYARLAMVEHEWYEDTEGEKNCMPGTYAVFGLGLAGKQHFPLVEAYMSLVDQEHQSVQESFTAAFIKQYGIDATTIPTAAACILRCNESKLAKYRPEFEQDANMRALTAYMQQLEPYEAEHAVAMIWGSKEKLQARAKKEKGEGQNMFTELLALTEERKKRF</sequence>
<dbReference type="EMBL" id="AHKH01000032">
    <property type="protein sequence ID" value="EHQ61692.1"/>
    <property type="molecule type" value="Genomic_DNA"/>
</dbReference>
<dbReference type="PATRIC" id="fig|1131935.3.peg.2886"/>
<dbReference type="Pfam" id="PF19635">
    <property type="entry name" value="DUF6138"/>
    <property type="match status" value="1"/>
</dbReference>
<gene>
    <name evidence="1" type="ORF">PDENDC454_13952</name>
</gene>
<evidence type="ECO:0000313" key="2">
    <source>
        <dbReference type="Proteomes" id="UP000003900"/>
    </source>
</evidence>
<organism evidence="1 2">
    <name type="scientific">Paenibacillus dendritiformis C454</name>
    <dbReference type="NCBI Taxonomy" id="1131935"/>
    <lineage>
        <taxon>Bacteria</taxon>
        <taxon>Bacillati</taxon>
        <taxon>Bacillota</taxon>
        <taxon>Bacilli</taxon>
        <taxon>Bacillales</taxon>
        <taxon>Paenibacillaceae</taxon>
        <taxon>Paenibacillus</taxon>
    </lineage>
</organism>
<evidence type="ECO:0000313" key="1">
    <source>
        <dbReference type="EMBL" id="EHQ61692.1"/>
    </source>
</evidence>
<accession>H3SGY5</accession>
<dbReference type="Proteomes" id="UP000003900">
    <property type="component" value="Unassembled WGS sequence"/>
</dbReference>
<dbReference type="OrthoDB" id="1089802at2"/>
<protein>
    <submittedName>
        <fullName evidence="1">Uncharacterized protein</fullName>
    </submittedName>
</protein>